<dbReference type="RefSeq" id="WP_025839085.1">
    <property type="nucleotide sequence ID" value="NZ_FUWL01000019.1"/>
</dbReference>
<dbReference type="EMBL" id="FUWL01000019">
    <property type="protein sequence ID" value="SJZ75825.1"/>
    <property type="molecule type" value="Genomic_DNA"/>
</dbReference>
<dbReference type="InterPro" id="IPR035994">
    <property type="entry name" value="Nucleoside_phosphorylase_sf"/>
</dbReference>
<dbReference type="GO" id="GO:0004850">
    <property type="term" value="F:uridine phosphorylase activity"/>
    <property type="evidence" value="ECO:0007669"/>
    <property type="project" value="UniProtKB-EC"/>
</dbReference>
<evidence type="ECO:0000313" key="8">
    <source>
        <dbReference type="Proteomes" id="UP000189956"/>
    </source>
</evidence>
<organism evidence="5 7">
    <name type="scientific">Porphyromonas cangingivalis</name>
    <dbReference type="NCBI Taxonomy" id="36874"/>
    <lineage>
        <taxon>Bacteria</taxon>
        <taxon>Pseudomonadati</taxon>
        <taxon>Bacteroidota</taxon>
        <taxon>Bacteroidia</taxon>
        <taxon>Bacteroidales</taxon>
        <taxon>Porphyromonadaceae</taxon>
        <taxon>Porphyromonas</taxon>
    </lineage>
</organism>
<evidence type="ECO:0000256" key="1">
    <source>
        <dbReference type="ARBA" id="ARBA00011888"/>
    </source>
</evidence>
<dbReference type="Pfam" id="PF01048">
    <property type="entry name" value="PNP_UDP_1"/>
    <property type="match status" value="1"/>
</dbReference>
<dbReference type="Proteomes" id="UP000030125">
    <property type="component" value="Unassembled WGS sequence"/>
</dbReference>
<evidence type="ECO:0000256" key="2">
    <source>
        <dbReference type="ARBA" id="ARBA00021980"/>
    </source>
</evidence>
<dbReference type="Proteomes" id="UP000189956">
    <property type="component" value="Unassembled WGS sequence"/>
</dbReference>
<dbReference type="AlphaFoldDB" id="A0A099WTW9"/>
<dbReference type="CDD" id="cd00436">
    <property type="entry name" value="UP_TbUP-like"/>
    <property type="match status" value="1"/>
</dbReference>
<evidence type="ECO:0000313" key="5">
    <source>
        <dbReference type="EMBL" id="KGN83048.1"/>
    </source>
</evidence>
<evidence type="ECO:0000256" key="3">
    <source>
        <dbReference type="ARBA" id="ARBA00048447"/>
    </source>
</evidence>
<evidence type="ECO:0000313" key="7">
    <source>
        <dbReference type="Proteomes" id="UP000030125"/>
    </source>
</evidence>
<keyword evidence="7" id="KW-1185">Reference proteome</keyword>
<feature type="domain" description="Nucleoside phosphorylase" evidence="4">
    <location>
        <begin position="34"/>
        <end position="270"/>
    </location>
</feature>
<dbReference type="EC" id="2.4.2.3" evidence="1"/>
<dbReference type="Gene3D" id="3.40.50.1580">
    <property type="entry name" value="Nucleoside phosphorylase domain"/>
    <property type="match status" value="1"/>
</dbReference>
<dbReference type="eggNOG" id="COG2820">
    <property type="taxonomic scope" value="Bacteria"/>
</dbReference>
<evidence type="ECO:0000259" key="4">
    <source>
        <dbReference type="Pfam" id="PF01048"/>
    </source>
</evidence>
<dbReference type="EMBL" id="JQJD01000003">
    <property type="protein sequence ID" value="KGN83048.1"/>
    <property type="molecule type" value="Genomic_DNA"/>
</dbReference>
<proteinExistence type="predicted"/>
<name>A0A099WTW9_PORCN</name>
<accession>A0A099WTW9</accession>
<dbReference type="GO" id="GO:0004731">
    <property type="term" value="F:purine-nucleoside phosphorylase activity"/>
    <property type="evidence" value="ECO:0007669"/>
    <property type="project" value="TreeGrafter"/>
</dbReference>
<dbReference type="OrthoDB" id="9772602at2"/>
<sequence>MISREPIPSSELIINSDGSIFHLHIKPEQLADKIIVCGDPARVDKIASYLDSHECSVTSREFHTVTGMYKGKRLSIVSHGIGCDNIEIVLNELDALANIDFETRMIKPDPKKLTIVRIGTSGGLQDESPIGTYVAAEYAIGFDGVLHFYGAGKDVADRDFEKALIAGLDWKIDGLKPYVVKSPQSIVDRICKDDVLRGVTIACNGFYAPQGRRLRWDLADPTLNQKIQSFEHNGRKITNFEMESSALAGIGAVLGHEVLTVCCIIAGRKAKKMNTDYKDSLDGLIELVLERI</sequence>
<dbReference type="GO" id="GO:0005829">
    <property type="term" value="C:cytosol"/>
    <property type="evidence" value="ECO:0007669"/>
    <property type="project" value="TreeGrafter"/>
</dbReference>
<dbReference type="PANTHER" id="PTHR43691:SF11">
    <property type="entry name" value="FI09636P-RELATED"/>
    <property type="match status" value="1"/>
</dbReference>
<reference evidence="6 8" key="2">
    <citation type="submission" date="2017-02" db="EMBL/GenBank/DDBJ databases">
        <authorList>
            <person name="Peterson S.W."/>
        </authorList>
    </citation>
    <scope>NUCLEOTIDE SEQUENCE [LARGE SCALE GENOMIC DNA]</scope>
    <source>
        <strain evidence="6 8">ATCC 700135</strain>
    </source>
</reference>
<dbReference type="STRING" id="36874.HQ34_09565"/>
<gene>
    <name evidence="5" type="ORF">HQ35_01115</name>
    <name evidence="6" type="ORF">SAMN02745205_01824</name>
</gene>
<dbReference type="PANTHER" id="PTHR43691">
    <property type="entry name" value="URIDINE PHOSPHORYLASE"/>
    <property type="match status" value="1"/>
</dbReference>
<reference evidence="5 7" key="1">
    <citation type="submission" date="2014-08" db="EMBL/GenBank/DDBJ databases">
        <title>Porphyromonas cangingivalis strain:COT-109_OH1386 Genome sequencing.</title>
        <authorList>
            <person name="Wallis C."/>
            <person name="Deusch O."/>
            <person name="O'Flynn C."/>
            <person name="Davis I."/>
            <person name="Jospin G."/>
            <person name="Darling A.E."/>
            <person name="Coil D.A."/>
            <person name="Alexiev A."/>
            <person name="Horsfall A."/>
            <person name="Kirkwood N."/>
            <person name="Harris S."/>
            <person name="Eisen J.A."/>
        </authorList>
    </citation>
    <scope>NUCLEOTIDE SEQUENCE [LARGE SCALE GENOMIC DNA]</scope>
    <source>
        <strain evidence="7">COT-109 OH1386</strain>
        <strain evidence="5">COT-109_OH1386</strain>
    </source>
</reference>
<evidence type="ECO:0000313" key="6">
    <source>
        <dbReference type="EMBL" id="SJZ75825.1"/>
    </source>
</evidence>
<dbReference type="GO" id="GO:0006152">
    <property type="term" value="P:purine nucleoside catabolic process"/>
    <property type="evidence" value="ECO:0007669"/>
    <property type="project" value="TreeGrafter"/>
</dbReference>
<dbReference type="SUPFAM" id="SSF53167">
    <property type="entry name" value="Purine and uridine phosphorylases"/>
    <property type="match status" value="1"/>
</dbReference>
<dbReference type="InterPro" id="IPR000845">
    <property type="entry name" value="Nucleoside_phosphorylase_d"/>
</dbReference>
<protein>
    <recommendedName>
        <fullName evidence="2">Uridine phosphorylase</fullName>
        <ecNumber evidence="1">2.4.2.3</ecNumber>
    </recommendedName>
</protein>
<comment type="catalytic activity">
    <reaction evidence="3">
        <text>uridine + phosphate = alpha-D-ribose 1-phosphate + uracil</text>
        <dbReference type="Rhea" id="RHEA:24388"/>
        <dbReference type="ChEBI" id="CHEBI:16704"/>
        <dbReference type="ChEBI" id="CHEBI:17568"/>
        <dbReference type="ChEBI" id="CHEBI:43474"/>
        <dbReference type="ChEBI" id="CHEBI:57720"/>
        <dbReference type="EC" id="2.4.2.3"/>
    </reaction>
</comment>